<dbReference type="AlphaFoldDB" id="A0A412EZR4"/>
<organism evidence="1 2">
    <name type="scientific">Dorea formicigenerans</name>
    <dbReference type="NCBI Taxonomy" id="39486"/>
    <lineage>
        <taxon>Bacteria</taxon>
        <taxon>Bacillati</taxon>
        <taxon>Bacillota</taxon>
        <taxon>Clostridia</taxon>
        <taxon>Lachnospirales</taxon>
        <taxon>Lachnospiraceae</taxon>
        <taxon>Dorea</taxon>
    </lineage>
</organism>
<dbReference type="Proteomes" id="UP000283652">
    <property type="component" value="Unassembled WGS sequence"/>
</dbReference>
<dbReference type="SUPFAM" id="SSF53795">
    <property type="entry name" value="PEP carboxykinase-like"/>
    <property type="match status" value="1"/>
</dbReference>
<proteinExistence type="predicted"/>
<dbReference type="InterPro" id="IPR027417">
    <property type="entry name" value="P-loop_NTPase"/>
</dbReference>
<comment type="caution">
    <text evidence="1">The sequence shown here is derived from an EMBL/GenBank/DDBJ whole genome shotgun (WGS) entry which is preliminary data.</text>
</comment>
<reference evidence="1 2" key="1">
    <citation type="submission" date="2018-08" db="EMBL/GenBank/DDBJ databases">
        <title>A genome reference for cultivated species of the human gut microbiota.</title>
        <authorList>
            <person name="Zou Y."/>
            <person name="Xue W."/>
            <person name="Luo G."/>
        </authorList>
    </citation>
    <scope>NUCLEOTIDE SEQUENCE [LARGE SCALE GENOMIC DNA]</scope>
    <source>
        <strain evidence="1 2">AF25-11</strain>
    </source>
</reference>
<accession>A0A412EZR4</accession>
<evidence type="ECO:0000313" key="2">
    <source>
        <dbReference type="Proteomes" id="UP000283652"/>
    </source>
</evidence>
<gene>
    <name evidence="1" type="ORF">DWY33_09460</name>
</gene>
<dbReference type="EMBL" id="QRUK01000016">
    <property type="protein sequence ID" value="RGR58482.1"/>
    <property type="molecule type" value="Genomic_DNA"/>
</dbReference>
<sequence length="382" mass="43637">MDTTKTYELAGVPTAISGNNRYAIKLKEYFCGSEKKISEPASIIINVCNSENEMNFSGEPMFYAEGKGVKINETSFISNIGRLQYRVDNLFIDNKPVCIWLYYNERHNIRRMIKTVMTNLNPYMIGRETEEDRFIVDTLDYSALWWILAIAFLKYNRVFVHSGMASKENRGIVLAGTGGCGKTSAVSELMNEGWKYIAEDFGVICSDGSIWSIPKRGAISAEDVSFGSERLIEVIDQLPKWQKIRWNYYTKKGKNPIIAPPLENLYGFECIATKAKIWKVVCVVRSSNKKIIEKKVSVDEMTTRISGSSFRVIREMYNILYNVQAVVDETCRNNFPLISDIENEYCNIIKKALENTEYSLLEVPINVNPKLIKEYILKGLPD</sequence>
<dbReference type="Gene3D" id="3.40.50.300">
    <property type="entry name" value="P-loop containing nucleotide triphosphate hydrolases"/>
    <property type="match status" value="1"/>
</dbReference>
<evidence type="ECO:0000313" key="1">
    <source>
        <dbReference type="EMBL" id="RGR58482.1"/>
    </source>
</evidence>
<dbReference type="RefSeq" id="WP_118398681.1">
    <property type="nucleotide sequence ID" value="NZ_QRUK01000016.1"/>
</dbReference>
<name>A0A412EZR4_9FIRM</name>
<protein>
    <submittedName>
        <fullName evidence="1">Uncharacterized protein</fullName>
    </submittedName>
</protein>